<protein>
    <submittedName>
        <fullName evidence="1">Uncharacterized protein</fullName>
    </submittedName>
</protein>
<reference evidence="2" key="1">
    <citation type="journal article" date="2011" name="MBio">
        <title>Novel metabolic attributes of the genus Cyanothece, comprising a group of unicellular nitrogen-fixing Cyanobacteria.</title>
        <authorList>
            <person name="Bandyopadhyay A."/>
            <person name="Elvitigala T."/>
            <person name="Welsh E."/>
            <person name="Stockel J."/>
            <person name="Liberton M."/>
            <person name="Min H."/>
            <person name="Sherman L.A."/>
            <person name="Pakrasi H.B."/>
        </authorList>
    </citation>
    <scope>NUCLEOTIDE SEQUENCE [LARGE SCALE GENOMIC DNA]</scope>
    <source>
        <strain evidence="2">PCC 7822</strain>
        <plasmid evidence="2">Cy782201</plasmid>
    </source>
</reference>
<keyword evidence="2" id="KW-1185">Reference proteome</keyword>
<geneLocation type="plasmid" evidence="1 2">
    <name>Cy782201</name>
</geneLocation>
<dbReference type="KEGG" id="cyj:Cyan7822_5937"/>
<gene>
    <name evidence="1" type="ordered locus">Cyan7822_5937</name>
</gene>
<accession>E0ULG1</accession>
<sequence length="36" mass="4245">MLLKLICSQLARKENKYTTQAAKSDQEKYLVDRRSD</sequence>
<evidence type="ECO:0000313" key="1">
    <source>
        <dbReference type="EMBL" id="ADN17791.1"/>
    </source>
</evidence>
<dbReference type="HOGENOM" id="CLU_3355724_0_0_3"/>
<dbReference type="EMBL" id="CP002199">
    <property type="protein sequence ID" value="ADN17791.1"/>
    <property type="molecule type" value="Genomic_DNA"/>
</dbReference>
<keyword evidence="1" id="KW-0614">Plasmid</keyword>
<organism evidence="1 2">
    <name type="scientific">Gloeothece verrucosa (strain PCC 7822)</name>
    <name type="common">Cyanothece sp. (strain PCC 7822)</name>
    <dbReference type="NCBI Taxonomy" id="497965"/>
    <lineage>
        <taxon>Bacteria</taxon>
        <taxon>Bacillati</taxon>
        <taxon>Cyanobacteriota</taxon>
        <taxon>Cyanophyceae</taxon>
        <taxon>Oscillatoriophycideae</taxon>
        <taxon>Chroococcales</taxon>
        <taxon>Aphanothecaceae</taxon>
        <taxon>Gloeothece</taxon>
        <taxon>Gloeothece verrucosa</taxon>
    </lineage>
</organism>
<dbReference type="AlphaFoldDB" id="E0ULG1"/>
<proteinExistence type="predicted"/>
<name>E0ULG1_GLOV7</name>
<dbReference type="Proteomes" id="UP000008206">
    <property type="component" value="Plasmid Cy782201"/>
</dbReference>
<evidence type="ECO:0000313" key="2">
    <source>
        <dbReference type="Proteomes" id="UP000008206"/>
    </source>
</evidence>